<dbReference type="InterPro" id="IPR003399">
    <property type="entry name" value="Mce/MlaD"/>
</dbReference>
<reference evidence="5 6" key="1">
    <citation type="submission" date="2019-02" db="EMBL/GenBank/DDBJ databases">
        <title>Deep-cultivation of Planctomycetes and their phenomic and genomic characterization uncovers novel biology.</title>
        <authorList>
            <person name="Wiegand S."/>
            <person name="Jogler M."/>
            <person name="Boedeker C."/>
            <person name="Pinto D."/>
            <person name="Vollmers J."/>
            <person name="Rivas-Marin E."/>
            <person name="Kohn T."/>
            <person name="Peeters S.H."/>
            <person name="Heuer A."/>
            <person name="Rast P."/>
            <person name="Oberbeckmann S."/>
            <person name="Bunk B."/>
            <person name="Jeske O."/>
            <person name="Meyerdierks A."/>
            <person name="Storesund J.E."/>
            <person name="Kallscheuer N."/>
            <person name="Luecker S."/>
            <person name="Lage O.M."/>
            <person name="Pohl T."/>
            <person name="Merkel B.J."/>
            <person name="Hornburger P."/>
            <person name="Mueller R.-W."/>
            <person name="Bruemmer F."/>
            <person name="Labrenz M."/>
            <person name="Spormann A.M."/>
            <person name="Op Den Camp H."/>
            <person name="Overmann J."/>
            <person name="Amann R."/>
            <person name="Jetten M.S.M."/>
            <person name="Mascher T."/>
            <person name="Medema M.H."/>
            <person name="Devos D.P."/>
            <person name="Kaster A.-K."/>
            <person name="Ovreas L."/>
            <person name="Rohde M."/>
            <person name="Galperin M.Y."/>
            <person name="Jogler C."/>
        </authorList>
    </citation>
    <scope>NUCLEOTIDE SEQUENCE [LARGE SCALE GENOMIC DNA]</scope>
    <source>
        <strain evidence="5 6">Poly41</strain>
    </source>
</reference>
<dbReference type="Proteomes" id="UP000319143">
    <property type="component" value="Unassembled WGS sequence"/>
</dbReference>
<dbReference type="PANTHER" id="PTHR33371">
    <property type="entry name" value="INTERMEMBRANE PHOSPHOLIPID TRANSPORT SYSTEM BINDING PROTEIN MLAD-RELATED"/>
    <property type="match status" value="1"/>
</dbReference>
<comment type="caution">
    <text evidence="5">The sequence shown here is derived from an EMBL/GenBank/DDBJ whole genome shotgun (WGS) entry which is preliminary data.</text>
</comment>
<accession>A0A5C6DY01</accession>
<feature type="coiled-coil region" evidence="1">
    <location>
        <begin position="221"/>
        <end position="248"/>
    </location>
</feature>
<keyword evidence="1" id="KW-0175">Coiled coil</keyword>
<dbReference type="OrthoDB" id="266214at2"/>
<sequence length="368" mass="41336">MNEPYRLRYTNQIVGAFLLILLLFLIVLSILLLRASDYFVEQDHYWIEIAQEDIDDLHKGADVMILGERAGKVENIRYVDDSDKVRVNLAIDPQKSSEIFSDSIVLLERKYGIGTPILDIRRAKSANGAMVPLLPGNQLANFRGEADRIDQMAHEVESVSESVRRIQQKLDPTLSGIEQAADRFRGSLDNSIDPTLSQTMKASDSFYQTNEAIRPEALETLQTVRKATENLESQVESLTTKIELLVENDMRDTLVDVRESTDDISAAASRVNQSSVTVTESISETLRTLRDAAEEIHQLATETREVVRIVRKEANELPGTTQRVNETVSDTQDLVGEVRSHWLLRRYNTQPTSTPQVSPSSLRGGAVR</sequence>
<keyword evidence="3" id="KW-1133">Transmembrane helix</keyword>
<organism evidence="5 6">
    <name type="scientific">Novipirellula artificiosorum</name>
    <dbReference type="NCBI Taxonomy" id="2528016"/>
    <lineage>
        <taxon>Bacteria</taxon>
        <taxon>Pseudomonadati</taxon>
        <taxon>Planctomycetota</taxon>
        <taxon>Planctomycetia</taxon>
        <taxon>Pirellulales</taxon>
        <taxon>Pirellulaceae</taxon>
        <taxon>Novipirellula</taxon>
    </lineage>
</organism>
<dbReference type="InterPro" id="IPR052336">
    <property type="entry name" value="MlaD_Phospholipid_Transporter"/>
</dbReference>
<evidence type="ECO:0000313" key="5">
    <source>
        <dbReference type="EMBL" id="TWU41124.1"/>
    </source>
</evidence>
<feature type="domain" description="Mce/MlaD" evidence="4">
    <location>
        <begin position="49"/>
        <end position="108"/>
    </location>
</feature>
<protein>
    <recommendedName>
        <fullName evidence="4">Mce/MlaD domain-containing protein</fullName>
    </recommendedName>
</protein>
<proteinExistence type="predicted"/>
<evidence type="ECO:0000256" key="1">
    <source>
        <dbReference type="SAM" id="Coils"/>
    </source>
</evidence>
<dbReference type="EMBL" id="SJPV01000002">
    <property type="protein sequence ID" value="TWU41124.1"/>
    <property type="molecule type" value="Genomic_DNA"/>
</dbReference>
<feature type="transmembrane region" description="Helical" evidence="3">
    <location>
        <begin position="12"/>
        <end position="33"/>
    </location>
</feature>
<keyword evidence="6" id="KW-1185">Reference proteome</keyword>
<keyword evidence="3" id="KW-0472">Membrane</keyword>
<name>A0A5C6DY01_9BACT</name>
<evidence type="ECO:0000256" key="2">
    <source>
        <dbReference type="SAM" id="MobiDB-lite"/>
    </source>
</evidence>
<keyword evidence="3" id="KW-0812">Transmembrane</keyword>
<dbReference type="PANTHER" id="PTHR33371:SF4">
    <property type="entry name" value="INTERMEMBRANE PHOSPHOLIPID TRANSPORT SYSTEM BINDING PROTEIN MLAD"/>
    <property type="match status" value="1"/>
</dbReference>
<dbReference type="Pfam" id="PF02470">
    <property type="entry name" value="MlaD"/>
    <property type="match status" value="1"/>
</dbReference>
<feature type="compositionally biased region" description="Low complexity" evidence="2">
    <location>
        <begin position="349"/>
        <end position="361"/>
    </location>
</feature>
<gene>
    <name evidence="5" type="ORF">Poly41_19620</name>
</gene>
<evidence type="ECO:0000256" key="3">
    <source>
        <dbReference type="SAM" id="Phobius"/>
    </source>
</evidence>
<dbReference type="RefSeq" id="WP_146525619.1">
    <property type="nucleotide sequence ID" value="NZ_SJPV01000002.1"/>
</dbReference>
<dbReference type="AlphaFoldDB" id="A0A5C6DY01"/>
<evidence type="ECO:0000259" key="4">
    <source>
        <dbReference type="Pfam" id="PF02470"/>
    </source>
</evidence>
<evidence type="ECO:0000313" key="6">
    <source>
        <dbReference type="Proteomes" id="UP000319143"/>
    </source>
</evidence>
<feature type="region of interest" description="Disordered" evidence="2">
    <location>
        <begin position="347"/>
        <end position="368"/>
    </location>
</feature>